<feature type="compositionally biased region" description="Basic residues" evidence="1">
    <location>
        <begin position="66"/>
        <end position="91"/>
    </location>
</feature>
<keyword evidence="3" id="KW-1185">Reference proteome</keyword>
<evidence type="ECO:0000313" key="2">
    <source>
        <dbReference type="EMBL" id="CAD5120256.1"/>
    </source>
</evidence>
<proteinExistence type="predicted"/>
<comment type="caution">
    <text evidence="2">The sequence shown here is derived from an EMBL/GenBank/DDBJ whole genome shotgun (WGS) entry which is preliminary data.</text>
</comment>
<gene>
    <name evidence="2" type="ORF">DGYR_LOCUS8374</name>
</gene>
<dbReference type="AlphaFoldDB" id="A0A7I8VX13"/>
<accession>A0A7I8VX13</accession>
<feature type="region of interest" description="Disordered" evidence="1">
    <location>
        <begin position="1"/>
        <end position="43"/>
    </location>
</feature>
<sequence length="91" mass="10876">MHNPAYEFDGEENMEKKEKKVSKPTEATPIVKRQPPPREQSRDAGMMLYNLSGWVKENKERVLKEQRRKQMLRSKSVKVRIPRQKKKRIRG</sequence>
<reference evidence="2 3" key="1">
    <citation type="submission" date="2020-08" db="EMBL/GenBank/DDBJ databases">
        <authorList>
            <person name="Hejnol A."/>
        </authorList>
    </citation>
    <scope>NUCLEOTIDE SEQUENCE [LARGE SCALE GENOMIC DNA]</scope>
</reference>
<name>A0A7I8VX13_9ANNE</name>
<protein>
    <submittedName>
        <fullName evidence="2">Uncharacterized protein</fullName>
    </submittedName>
</protein>
<dbReference type="EMBL" id="CAJFCJ010000012">
    <property type="protein sequence ID" value="CAD5120256.1"/>
    <property type="molecule type" value="Genomic_DNA"/>
</dbReference>
<evidence type="ECO:0000256" key="1">
    <source>
        <dbReference type="SAM" id="MobiDB-lite"/>
    </source>
</evidence>
<dbReference type="Proteomes" id="UP000549394">
    <property type="component" value="Unassembled WGS sequence"/>
</dbReference>
<feature type="region of interest" description="Disordered" evidence="1">
    <location>
        <begin position="65"/>
        <end position="91"/>
    </location>
</feature>
<evidence type="ECO:0000313" key="3">
    <source>
        <dbReference type="Proteomes" id="UP000549394"/>
    </source>
</evidence>
<feature type="compositionally biased region" description="Basic and acidic residues" evidence="1">
    <location>
        <begin position="13"/>
        <end position="23"/>
    </location>
</feature>
<organism evidence="2 3">
    <name type="scientific">Dimorphilus gyrociliatus</name>
    <dbReference type="NCBI Taxonomy" id="2664684"/>
    <lineage>
        <taxon>Eukaryota</taxon>
        <taxon>Metazoa</taxon>
        <taxon>Spiralia</taxon>
        <taxon>Lophotrochozoa</taxon>
        <taxon>Annelida</taxon>
        <taxon>Polychaeta</taxon>
        <taxon>Polychaeta incertae sedis</taxon>
        <taxon>Dinophilidae</taxon>
        <taxon>Dimorphilus</taxon>
    </lineage>
</organism>